<organism evidence="5 6">
    <name type="scientific">Falsiruegeria litorea R37</name>
    <dbReference type="NCBI Taxonomy" id="1200284"/>
    <lineage>
        <taxon>Bacteria</taxon>
        <taxon>Pseudomonadati</taxon>
        <taxon>Pseudomonadota</taxon>
        <taxon>Alphaproteobacteria</taxon>
        <taxon>Rhodobacterales</taxon>
        <taxon>Roseobacteraceae</taxon>
        <taxon>Falsiruegeria</taxon>
    </lineage>
</organism>
<evidence type="ECO:0000313" key="6">
    <source>
        <dbReference type="Proteomes" id="UP000193077"/>
    </source>
</evidence>
<dbReference type="Proteomes" id="UP000193077">
    <property type="component" value="Unassembled WGS sequence"/>
</dbReference>
<dbReference type="InterPro" id="IPR029063">
    <property type="entry name" value="SAM-dependent_MTases_sf"/>
</dbReference>
<evidence type="ECO:0000256" key="1">
    <source>
        <dbReference type="ARBA" id="ARBA00008361"/>
    </source>
</evidence>
<evidence type="ECO:0000256" key="3">
    <source>
        <dbReference type="ARBA" id="ARBA00022679"/>
    </source>
</evidence>
<evidence type="ECO:0000313" key="5">
    <source>
        <dbReference type="EMBL" id="SLN11235.1"/>
    </source>
</evidence>
<reference evidence="5 6" key="1">
    <citation type="submission" date="2017-03" db="EMBL/GenBank/DDBJ databases">
        <authorList>
            <person name="Afonso C.L."/>
            <person name="Miller P.J."/>
            <person name="Scott M.A."/>
            <person name="Spackman E."/>
            <person name="Goraichik I."/>
            <person name="Dimitrov K.M."/>
            <person name="Suarez D.L."/>
            <person name="Swayne D.E."/>
        </authorList>
    </citation>
    <scope>NUCLEOTIDE SEQUENCE [LARGE SCALE GENOMIC DNA]</scope>
    <source>
        <strain evidence="5 6">CECT 7639</strain>
    </source>
</reference>
<keyword evidence="3 5" id="KW-0808">Transferase</keyword>
<gene>
    <name evidence="5" type="ORF">TRL7639_00069</name>
</gene>
<dbReference type="EMBL" id="FWFO01000001">
    <property type="protein sequence ID" value="SLN11235.1"/>
    <property type="molecule type" value="Genomic_DNA"/>
</dbReference>
<feature type="domain" description="Methyltransferase type 11" evidence="4">
    <location>
        <begin position="53"/>
        <end position="148"/>
    </location>
</feature>
<comment type="similarity">
    <text evidence="1">Belongs to the methyltransferase superfamily.</text>
</comment>
<keyword evidence="6" id="KW-1185">Reference proteome</keyword>
<evidence type="ECO:0000256" key="2">
    <source>
        <dbReference type="ARBA" id="ARBA00022603"/>
    </source>
</evidence>
<accession>A0A1Y5R8H2</accession>
<dbReference type="AlphaFoldDB" id="A0A1Y5R8H2"/>
<dbReference type="InterPro" id="IPR013216">
    <property type="entry name" value="Methyltransf_11"/>
</dbReference>
<dbReference type="GO" id="GO:0032259">
    <property type="term" value="P:methylation"/>
    <property type="evidence" value="ECO:0007669"/>
    <property type="project" value="UniProtKB-KW"/>
</dbReference>
<dbReference type="EC" id="2.1.1.-" evidence="5"/>
<dbReference type="PANTHER" id="PTHR44942">
    <property type="entry name" value="METHYLTRANSF_11 DOMAIN-CONTAINING PROTEIN"/>
    <property type="match status" value="1"/>
</dbReference>
<dbReference type="OrthoDB" id="65624at2"/>
<keyword evidence="2 5" id="KW-0489">Methyltransferase</keyword>
<dbReference type="SUPFAM" id="SSF53335">
    <property type="entry name" value="S-adenosyl-L-methionine-dependent methyltransferases"/>
    <property type="match status" value="1"/>
</dbReference>
<dbReference type="InterPro" id="IPR051052">
    <property type="entry name" value="Diverse_substrate_MTase"/>
</dbReference>
<sequence length="266" mass="29098">MSDPFQDVDAAGAEFISAFADSMDERQSDPIMEKIVSRYLGKLEFAEGSLTIEVGCGAGAVTRRVAEKANPERVIGFEPSVGFVQEARTRVSDHENVEFEVAAGASLPLEDGSVDNLIMHTVLTHVEDPVPLLTEAVRVIKSGGRLILCDADFSKASLGNLPNDPLDACAKIFVKEFVTDPYAVAKLKKLASDAGFKVEDFNFQSRSVLDNDQMLPWVEETGKVLMKRGEIGGELHNGLVAEYRRRAKEGTLYGYQVFATLIARRP</sequence>
<dbReference type="PANTHER" id="PTHR44942:SF4">
    <property type="entry name" value="METHYLTRANSFERASE TYPE 11 DOMAIN-CONTAINING PROTEIN"/>
    <property type="match status" value="1"/>
</dbReference>
<dbReference type="Pfam" id="PF08241">
    <property type="entry name" value="Methyltransf_11"/>
    <property type="match status" value="1"/>
</dbReference>
<dbReference type="GO" id="GO:0008757">
    <property type="term" value="F:S-adenosylmethionine-dependent methyltransferase activity"/>
    <property type="evidence" value="ECO:0007669"/>
    <property type="project" value="InterPro"/>
</dbReference>
<proteinExistence type="inferred from homology"/>
<dbReference type="CDD" id="cd02440">
    <property type="entry name" value="AdoMet_MTases"/>
    <property type="match status" value="1"/>
</dbReference>
<protein>
    <submittedName>
        <fullName evidence="5">Putative S-adenosylmethionine-dependent methyltransferase/MSMEI_2290</fullName>
        <ecNumber evidence="5">2.1.1.-</ecNumber>
    </submittedName>
</protein>
<name>A0A1Y5R8H2_9RHOB</name>
<dbReference type="Gene3D" id="3.40.50.150">
    <property type="entry name" value="Vaccinia Virus protein VP39"/>
    <property type="match status" value="1"/>
</dbReference>
<evidence type="ECO:0000259" key="4">
    <source>
        <dbReference type="Pfam" id="PF08241"/>
    </source>
</evidence>
<dbReference type="RefSeq" id="WP_085793838.1">
    <property type="nucleotide sequence ID" value="NZ_FWFO01000001.1"/>
</dbReference>